<feature type="transmembrane region" description="Helical" evidence="1">
    <location>
        <begin position="149"/>
        <end position="167"/>
    </location>
</feature>
<dbReference type="EMBL" id="MGKP01000007">
    <property type="protein sequence ID" value="OGN29370.1"/>
    <property type="molecule type" value="Genomic_DNA"/>
</dbReference>
<keyword evidence="1" id="KW-0472">Membrane</keyword>
<proteinExistence type="predicted"/>
<keyword evidence="1" id="KW-0812">Transmembrane</keyword>
<feature type="transmembrane region" description="Helical" evidence="1">
    <location>
        <begin position="179"/>
        <end position="202"/>
    </location>
</feature>
<comment type="caution">
    <text evidence="2">The sequence shown here is derived from an EMBL/GenBank/DDBJ whole genome shotgun (WGS) entry which is preliminary data.</text>
</comment>
<feature type="transmembrane region" description="Helical" evidence="1">
    <location>
        <begin position="222"/>
        <end position="239"/>
    </location>
</feature>
<accession>A0A1F8GWJ8</accession>
<feature type="transmembrane region" description="Helical" evidence="1">
    <location>
        <begin position="125"/>
        <end position="143"/>
    </location>
</feature>
<gene>
    <name evidence="2" type="ORF">A3A33_01145</name>
</gene>
<evidence type="ECO:0000313" key="2">
    <source>
        <dbReference type="EMBL" id="OGN29370.1"/>
    </source>
</evidence>
<dbReference type="STRING" id="1802701.A3A33_01145"/>
<name>A0A1F8GWJ8_9BACT</name>
<keyword evidence="1" id="KW-1133">Transmembrane helix</keyword>
<feature type="transmembrane region" description="Helical" evidence="1">
    <location>
        <begin position="7"/>
        <end position="27"/>
    </location>
</feature>
<feature type="transmembrane region" description="Helical" evidence="1">
    <location>
        <begin position="93"/>
        <end position="113"/>
    </location>
</feature>
<evidence type="ECO:0000256" key="1">
    <source>
        <dbReference type="SAM" id="Phobius"/>
    </source>
</evidence>
<feature type="transmembrane region" description="Helical" evidence="1">
    <location>
        <begin position="33"/>
        <end position="50"/>
    </location>
</feature>
<feature type="transmembrane region" description="Helical" evidence="1">
    <location>
        <begin position="62"/>
        <end position="81"/>
    </location>
</feature>
<dbReference type="PIRSF" id="PIRSF009141">
    <property type="entry name" value="UCP009141"/>
    <property type="match status" value="1"/>
</dbReference>
<organism evidence="2 3">
    <name type="scientific">Candidatus Yanofskybacteria bacterium RIFCSPLOWO2_01_FULL_49_25</name>
    <dbReference type="NCBI Taxonomy" id="1802701"/>
    <lineage>
        <taxon>Bacteria</taxon>
        <taxon>Candidatus Yanofskyibacteriota</taxon>
    </lineage>
</organism>
<protein>
    <submittedName>
        <fullName evidence="2">Uncharacterized protein</fullName>
    </submittedName>
</protein>
<dbReference type="Proteomes" id="UP000179047">
    <property type="component" value="Unassembled WGS sequence"/>
</dbReference>
<sequence>MFGIQEARAALFPALFLFLLFISHYISFGLSRYDFLFAAAVAIQIIMVLFKLETLDEAKTIVLFHIIGLILEIYKTSPAIGSWSYPEPGFLKIAGVPLFSGFMYAAVGSYIAHAWKVMQLRLERYPSYTLSILVCALIYVNFFTNHFFYDIRLFLFAAIFALFYKTNVHFTVRKKEYRMPLVISFVLIAFFIWLAENIGTFYGAWQYPSQIHAWSAVSLQKITSWFLLVIICFIIVSYLKHYKSAHETKPLDLKS</sequence>
<dbReference type="AlphaFoldDB" id="A0A1F8GWJ8"/>
<dbReference type="Pfam" id="PF05675">
    <property type="entry name" value="DUF817"/>
    <property type="match status" value="1"/>
</dbReference>
<reference evidence="2 3" key="1">
    <citation type="journal article" date="2016" name="Nat. Commun.">
        <title>Thousands of microbial genomes shed light on interconnected biogeochemical processes in an aquifer system.</title>
        <authorList>
            <person name="Anantharaman K."/>
            <person name="Brown C.T."/>
            <person name="Hug L.A."/>
            <person name="Sharon I."/>
            <person name="Castelle C.J."/>
            <person name="Probst A.J."/>
            <person name="Thomas B.C."/>
            <person name="Singh A."/>
            <person name="Wilkins M.J."/>
            <person name="Karaoz U."/>
            <person name="Brodie E.L."/>
            <person name="Williams K.H."/>
            <person name="Hubbard S.S."/>
            <person name="Banfield J.F."/>
        </authorList>
    </citation>
    <scope>NUCLEOTIDE SEQUENCE [LARGE SCALE GENOMIC DNA]</scope>
</reference>
<dbReference type="InterPro" id="IPR008535">
    <property type="entry name" value="DUF817"/>
</dbReference>
<evidence type="ECO:0000313" key="3">
    <source>
        <dbReference type="Proteomes" id="UP000179047"/>
    </source>
</evidence>